<organism evidence="1">
    <name type="scientific">Anguilla anguilla</name>
    <name type="common">European freshwater eel</name>
    <name type="synonym">Muraena anguilla</name>
    <dbReference type="NCBI Taxonomy" id="7936"/>
    <lineage>
        <taxon>Eukaryota</taxon>
        <taxon>Metazoa</taxon>
        <taxon>Chordata</taxon>
        <taxon>Craniata</taxon>
        <taxon>Vertebrata</taxon>
        <taxon>Euteleostomi</taxon>
        <taxon>Actinopterygii</taxon>
        <taxon>Neopterygii</taxon>
        <taxon>Teleostei</taxon>
        <taxon>Anguilliformes</taxon>
        <taxon>Anguillidae</taxon>
        <taxon>Anguilla</taxon>
    </lineage>
</organism>
<reference evidence="1" key="2">
    <citation type="journal article" date="2015" name="Fish Shellfish Immunol.">
        <title>Early steps in the European eel (Anguilla anguilla)-Vibrio vulnificus interaction in the gills: Role of the RtxA13 toxin.</title>
        <authorList>
            <person name="Callol A."/>
            <person name="Pajuelo D."/>
            <person name="Ebbesson L."/>
            <person name="Teles M."/>
            <person name="MacKenzie S."/>
            <person name="Amaro C."/>
        </authorList>
    </citation>
    <scope>NUCLEOTIDE SEQUENCE</scope>
</reference>
<protein>
    <submittedName>
        <fullName evidence="1">Uncharacterized protein</fullName>
    </submittedName>
</protein>
<accession>A0A0E9XS06</accession>
<proteinExistence type="predicted"/>
<name>A0A0E9XS06_ANGAN</name>
<evidence type="ECO:0000313" key="1">
    <source>
        <dbReference type="EMBL" id="JAI04464.1"/>
    </source>
</evidence>
<reference evidence="1" key="1">
    <citation type="submission" date="2014-11" db="EMBL/GenBank/DDBJ databases">
        <authorList>
            <person name="Amaro Gonzalez C."/>
        </authorList>
    </citation>
    <scope>NUCLEOTIDE SEQUENCE</scope>
</reference>
<sequence length="41" mass="4798">MSLPELEFSCGKRKYYTKPRKGFASSNMLIHTKCFSRGFCF</sequence>
<dbReference type="AlphaFoldDB" id="A0A0E9XS06"/>
<dbReference type="EMBL" id="GBXM01004114">
    <property type="protein sequence ID" value="JAI04464.1"/>
    <property type="molecule type" value="Transcribed_RNA"/>
</dbReference>